<dbReference type="Pfam" id="PF11181">
    <property type="entry name" value="YflT"/>
    <property type="match status" value="1"/>
</dbReference>
<keyword evidence="3" id="KW-1185">Reference proteome</keyword>
<sequence>MKPFVREYTNDEKLQNDVQKLSNNGVNKNNIYVMSHDDDRTERVADNANANTVGLKEENLKDAVGNLFNKQGDELRNKMQDLGLSESESETYEERLDEGKILLLVTENTNIENII</sequence>
<proteinExistence type="predicted"/>
<dbReference type="Proteomes" id="UP001589836">
    <property type="component" value="Unassembled WGS sequence"/>
</dbReference>
<dbReference type="InterPro" id="IPR025889">
    <property type="entry name" value="GSP17M-like_dom"/>
</dbReference>
<gene>
    <name evidence="2" type="ORF">ACFFGV_12380</name>
</gene>
<dbReference type="RefSeq" id="WP_377348264.1">
    <property type="nucleotide sequence ID" value="NZ_JBHLTP010000011.1"/>
</dbReference>
<name>A0ABV6LPM3_9BACI</name>
<organism evidence="2 3">
    <name type="scientific">Pontibacillus salicampi</name>
    <dbReference type="NCBI Taxonomy" id="1449801"/>
    <lineage>
        <taxon>Bacteria</taxon>
        <taxon>Bacillati</taxon>
        <taxon>Bacillota</taxon>
        <taxon>Bacilli</taxon>
        <taxon>Bacillales</taxon>
        <taxon>Bacillaceae</taxon>
        <taxon>Pontibacillus</taxon>
    </lineage>
</organism>
<evidence type="ECO:0000313" key="3">
    <source>
        <dbReference type="Proteomes" id="UP001589836"/>
    </source>
</evidence>
<dbReference type="EMBL" id="JBHLTP010000011">
    <property type="protein sequence ID" value="MFC0524363.1"/>
    <property type="molecule type" value="Genomic_DNA"/>
</dbReference>
<accession>A0ABV6LPM3</accession>
<evidence type="ECO:0000313" key="2">
    <source>
        <dbReference type="EMBL" id="MFC0524363.1"/>
    </source>
</evidence>
<feature type="domain" description="General stress protein 17M-like" evidence="1">
    <location>
        <begin position="3"/>
        <end position="99"/>
    </location>
</feature>
<evidence type="ECO:0000259" key="1">
    <source>
        <dbReference type="Pfam" id="PF11181"/>
    </source>
</evidence>
<comment type="caution">
    <text evidence="2">The sequence shown here is derived from an EMBL/GenBank/DDBJ whole genome shotgun (WGS) entry which is preliminary data.</text>
</comment>
<reference evidence="2 3" key="1">
    <citation type="submission" date="2024-09" db="EMBL/GenBank/DDBJ databases">
        <authorList>
            <person name="Sun Q."/>
            <person name="Mori K."/>
        </authorList>
    </citation>
    <scope>NUCLEOTIDE SEQUENCE [LARGE SCALE GENOMIC DNA]</scope>
    <source>
        <strain evidence="2 3">NCAIM B.02529</strain>
    </source>
</reference>
<protein>
    <submittedName>
        <fullName evidence="2">General stress protein</fullName>
    </submittedName>
</protein>